<accession>A0A9Q3E3Z4</accession>
<dbReference type="SUPFAM" id="SSF57756">
    <property type="entry name" value="Retrovirus zinc finger-like domains"/>
    <property type="match status" value="1"/>
</dbReference>
<dbReference type="AlphaFoldDB" id="A0A9Q3E3Z4"/>
<evidence type="ECO:0000256" key="2">
    <source>
        <dbReference type="SAM" id="MobiDB-lite"/>
    </source>
</evidence>
<gene>
    <name evidence="3" type="ORF">O181_054114</name>
</gene>
<feature type="compositionally biased region" description="Basic and acidic residues" evidence="2">
    <location>
        <begin position="66"/>
        <end position="83"/>
    </location>
</feature>
<dbReference type="InterPro" id="IPR036875">
    <property type="entry name" value="Znf_CCHC_sf"/>
</dbReference>
<feature type="compositionally biased region" description="Basic residues" evidence="2">
    <location>
        <begin position="1"/>
        <end position="15"/>
    </location>
</feature>
<feature type="region of interest" description="Disordered" evidence="2">
    <location>
        <begin position="66"/>
        <end position="93"/>
    </location>
</feature>
<dbReference type="GO" id="GO:0006397">
    <property type="term" value="P:mRNA processing"/>
    <property type="evidence" value="ECO:0007669"/>
    <property type="project" value="UniProtKB-KW"/>
</dbReference>
<evidence type="ECO:0008006" key="5">
    <source>
        <dbReference type="Google" id="ProtNLM"/>
    </source>
</evidence>
<dbReference type="Proteomes" id="UP000765509">
    <property type="component" value="Unassembled WGS sequence"/>
</dbReference>
<sequence length="115" mass="13233">MKKITTRTKIGRYRYKTPMDNKNSGRPIPNPNKPHDKAPLKCHNCGIISHFATTCAKKTRINEIEVEKEDTKETNDISVHESDSDPSEAQELPDKLSIENIYVFFEVTEVHNHLQ</sequence>
<dbReference type="GO" id="GO:0008270">
    <property type="term" value="F:zinc ion binding"/>
    <property type="evidence" value="ECO:0007669"/>
    <property type="project" value="InterPro"/>
</dbReference>
<dbReference type="EMBL" id="AVOT02023986">
    <property type="protein sequence ID" value="MBW0514399.1"/>
    <property type="molecule type" value="Genomic_DNA"/>
</dbReference>
<feature type="region of interest" description="Disordered" evidence="2">
    <location>
        <begin position="1"/>
        <end position="38"/>
    </location>
</feature>
<evidence type="ECO:0000313" key="4">
    <source>
        <dbReference type="Proteomes" id="UP000765509"/>
    </source>
</evidence>
<name>A0A9Q3E3Z4_9BASI</name>
<evidence type="ECO:0000313" key="3">
    <source>
        <dbReference type="EMBL" id="MBW0514399.1"/>
    </source>
</evidence>
<organism evidence="3 4">
    <name type="scientific">Austropuccinia psidii MF-1</name>
    <dbReference type="NCBI Taxonomy" id="1389203"/>
    <lineage>
        <taxon>Eukaryota</taxon>
        <taxon>Fungi</taxon>
        <taxon>Dikarya</taxon>
        <taxon>Basidiomycota</taxon>
        <taxon>Pucciniomycotina</taxon>
        <taxon>Pucciniomycetes</taxon>
        <taxon>Pucciniales</taxon>
        <taxon>Sphaerophragmiaceae</taxon>
        <taxon>Austropuccinia</taxon>
    </lineage>
</organism>
<reference evidence="3" key="1">
    <citation type="submission" date="2021-03" db="EMBL/GenBank/DDBJ databases">
        <title>Draft genome sequence of rust myrtle Austropuccinia psidii MF-1, a brazilian biotype.</title>
        <authorList>
            <person name="Quecine M.C."/>
            <person name="Pachon D.M.R."/>
            <person name="Bonatelli M.L."/>
            <person name="Correr F.H."/>
            <person name="Franceschini L.M."/>
            <person name="Leite T.F."/>
            <person name="Margarido G.R.A."/>
            <person name="Almeida C.A."/>
            <person name="Ferrarezi J.A."/>
            <person name="Labate C.A."/>
        </authorList>
    </citation>
    <scope>NUCLEOTIDE SEQUENCE</scope>
    <source>
        <strain evidence="3">MF-1</strain>
    </source>
</reference>
<comment type="caution">
    <text evidence="3">The sequence shown here is derived from an EMBL/GenBank/DDBJ whole genome shotgun (WGS) entry which is preliminary data.</text>
</comment>
<keyword evidence="1" id="KW-0507">mRNA processing</keyword>
<dbReference type="GO" id="GO:0003676">
    <property type="term" value="F:nucleic acid binding"/>
    <property type="evidence" value="ECO:0007669"/>
    <property type="project" value="InterPro"/>
</dbReference>
<protein>
    <recommendedName>
        <fullName evidence="5">CCHC-type domain-containing protein</fullName>
    </recommendedName>
</protein>
<proteinExistence type="predicted"/>
<evidence type="ECO:0000256" key="1">
    <source>
        <dbReference type="ARBA" id="ARBA00022664"/>
    </source>
</evidence>
<keyword evidence="4" id="KW-1185">Reference proteome</keyword>